<name>A0AAE2C7Y6_9LAMI</name>
<gene>
    <name evidence="1" type="ORF">Salat_2885300</name>
</gene>
<evidence type="ECO:0000313" key="1">
    <source>
        <dbReference type="EMBL" id="KAK4412384.1"/>
    </source>
</evidence>
<dbReference type="Proteomes" id="UP001293254">
    <property type="component" value="Unassembled WGS sequence"/>
</dbReference>
<reference evidence="1" key="2">
    <citation type="journal article" date="2024" name="Plant">
        <title>Genomic evolution and insights into agronomic trait innovations of Sesamum species.</title>
        <authorList>
            <person name="Miao H."/>
            <person name="Wang L."/>
            <person name="Qu L."/>
            <person name="Liu H."/>
            <person name="Sun Y."/>
            <person name="Le M."/>
            <person name="Wang Q."/>
            <person name="Wei S."/>
            <person name="Zheng Y."/>
            <person name="Lin W."/>
            <person name="Duan Y."/>
            <person name="Cao H."/>
            <person name="Xiong S."/>
            <person name="Wang X."/>
            <person name="Wei L."/>
            <person name="Li C."/>
            <person name="Ma Q."/>
            <person name="Ju M."/>
            <person name="Zhao R."/>
            <person name="Li G."/>
            <person name="Mu C."/>
            <person name="Tian Q."/>
            <person name="Mei H."/>
            <person name="Zhang T."/>
            <person name="Gao T."/>
            <person name="Zhang H."/>
        </authorList>
    </citation>
    <scope>NUCLEOTIDE SEQUENCE</scope>
    <source>
        <strain evidence="1">3651</strain>
    </source>
</reference>
<sequence length="132" mass="14042">MSSAAEGEDYDGGESTLELKQGRDLGFVGKVDKNAIQVDGNARRVKGIRLVYVPAGGSSECGREVKEKRTAKVRRFCGEKQQWGSGGRVSGEQSNNAWHGWKDRLEANRMVGCVAGDAPKNVSGDRTAAAGG</sequence>
<keyword evidence="2" id="KW-1185">Reference proteome</keyword>
<evidence type="ECO:0000313" key="2">
    <source>
        <dbReference type="Proteomes" id="UP001293254"/>
    </source>
</evidence>
<dbReference type="EMBL" id="JACGWO010000013">
    <property type="protein sequence ID" value="KAK4412384.1"/>
    <property type="molecule type" value="Genomic_DNA"/>
</dbReference>
<reference evidence="1" key="1">
    <citation type="submission" date="2020-06" db="EMBL/GenBank/DDBJ databases">
        <authorList>
            <person name="Li T."/>
            <person name="Hu X."/>
            <person name="Zhang T."/>
            <person name="Song X."/>
            <person name="Zhang H."/>
            <person name="Dai N."/>
            <person name="Sheng W."/>
            <person name="Hou X."/>
            <person name="Wei L."/>
        </authorList>
    </citation>
    <scope>NUCLEOTIDE SEQUENCE</scope>
    <source>
        <strain evidence="1">3651</strain>
        <tissue evidence="1">Leaf</tissue>
    </source>
</reference>
<comment type="caution">
    <text evidence="1">The sequence shown here is derived from an EMBL/GenBank/DDBJ whole genome shotgun (WGS) entry which is preliminary data.</text>
</comment>
<protein>
    <submittedName>
        <fullName evidence="1">Uncharacterized protein</fullName>
    </submittedName>
</protein>
<dbReference type="AlphaFoldDB" id="A0AAE2C7Y6"/>
<organism evidence="1 2">
    <name type="scientific">Sesamum alatum</name>
    <dbReference type="NCBI Taxonomy" id="300844"/>
    <lineage>
        <taxon>Eukaryota</taxon>
        <taxon>Viridiplantae</taxon>
        <taxon>Streptophyta</taxon>
        <taxon>Embryophyta</taxon>
        <taxon>Tracheophyta</taxon>
        <taxon>Spermatophyta</taxon>
        <taxon>Magnoliopsida</taxon>
        <taxon>eudicotyledons</taxon>
        <taxon>Gunneridae</taxon>
        <taxon>Pentapetalae</taxon>
        <taxon>asterids</taxon>
        <taxon>lamiids</taxon>
        <taxon>Lamiales</taxon>
        <taxon>Pedaliaceae</taxon>
        <taxon>Sesamum</taxon>
    </lineage>
</organism>
<proteinExistence type="predicted"/>
<accession>A0AAE2C7Y6</accession>